<organism evidence="3 4">
    <name type="scientific">Sesamum indicum</name>
    <name type="common">Oriental sesame</name>
    <name type="synonym">Sesamum orientale</name>
    <dbReference type="NCBI Taxonomy" id="4182"/>
    <lineage>
        <taxon>Eukaryota</taxon>
        <taxon>Viridiplantae</taxon>
        <taxon>Streptophyta</taxon>
        <taxon>Embryophyta</taxon>
        <taxon>Tracheophyta</taxon>
        <taxon>Spermatophyta</taxon>
        <taxon>Magnoliopsida</taxon>
        <taxon>eudicotyledons</taxon>
        <taxon>Gunneridae</taxon>
        <taxon>Pentapetalae</taxon>
        <taxon>asterids</taxon>
        <taxon>lamiids</taxon>
        <taxon>Lamiales</taxon>
        <taxon>Pedaliaceae</taxon>
        <taxon>Sesamum</taxon>
    </lineage>
</organism>
<dbReference type="NCBIfam" id="TIGR00756">
    <property type="entry name" value="PPR"/>
    <property type="match status" value="5"/>
</dbReference>
<dbReference type="KEGG" id="sind:105173499"/>
<protein>
    <submittedName>
        <fullName evidence="4">Pentatricopeptide repeat-containing protein At5g66520-like</fullName>
    </submittedName>
</protein>
<feature type="repeat" description="PPR" evidence="2">
    <location>
        <begin position="73"/>
        <end position="107"/>
    </location>
</feature>
<dbReference type="InterPro" id="IPR046960">
    <property type="entry name" value="PPR_At4g14850-like_plant"/>
</dbReference>
<dbReference type="PANTHER" id="PTHR47926">
    <property type="entry name" value="PENTATRICOPEPTIDE REPEAT-CONTAINING PROTEIN"/>
    <property type="match status" value="1"/>
</dbReference>
<dbReference type="FunFam" id="1.25.40.10:FF:000090">
    <property type="entry name" value="Pentatricopeptide repeat-containing protein, chloroplastic"/>
    <property type="match status" value="1"/>
</dbReference>
<keyword evidence="1" id="KW-0677">Repeat</keyword>
<reference evidence="4" key="1">
    <citation type="submission" date="2025-08" db="UniProtKB">
        <authorList>
            <consortium name="RefSeq"/>
        </authorList>
    </citation>
    <scope>IDENTIFICATION</scope>
</reference>
<feature type="repeat" description="PPR" evidence="2">
    <location>
        <begin position="176"/>
        <end position="210"/>
    </location>
</feature>
<dbReference type="FunFam" id="1.25.40.10:FF:000348">
    <property type="entry name" value="Pentatricopeptide repeat-containing protein chloroplastic"/>
    <property type="match status" value="1"/>
</dbReference>
<dbReference type="Gene3D" id="1.25.40.10">
    <property type="entry name" value="Tetratricopeptide repeat domain"/>
    <property type="match status" value="3"/>
</dbReference>
<dbReference type="Pfam" id="PF01535">
    <property type="entry name" value="PPR"/>
    <property type="match status" value="4"/>
</dbReference>
<keyword evidence="3" id="KW-1185">Reference proteome</keyword>
<evidence type="ECO:0000313" key="3">
    <source>
        <dbReference type="Proteomes" id="UP000504604"/>
    </source>
</evidence>
<dbReference type="GeneID" id="105173499"/>
<evidence type="ECO:0000256" key="2">
    <source>
        <dbReference type="PROSITE-ProRule" id="PRU00708"/>
    </source>
</evidence>
<dbReference type="PROSITE" id="PS51375">
    <property type="entry name" value="PPR"/>
    <property type="match status" value="3"/>
</dbReference>
<proteinExistence type="predicted"/>
<accession>A0A6I9U839</accession>
<dbReference type="PANTHER" id="PTHR47926:SF436">
    <property type="entry name" value="PENTATRICOPEPTIDE REPEAT-CONTAINING PROTEIN ELI1, CHLOROPLASTIC-LIKE ISOFORM X2"/>
    <property type="match status" value="1"/>
</dbReference>
<dbReference type="OrthoDB" id="1863268at2759"/>
<dbReference type="InterPro" id="IPR011990">
    <property type="entry name" value="TPR-like_helical_dom_sf"/>
</dbReference>
<gene>
    <name evidence="4" type="primary">LOC105173499</name>
</gene>
<evidence type="ECO:0000256" key="1">
    <source>
        <dbReference type="ARBA" id="ARBA00022737"/>
    </source>
</evidence>
<dbReference type="InParanoid" id="A0A6I9U839"/>
<dbReference type="Gramene" id="SIN_1024877.t">
    <property type="protein sequence ID" value="SIN_1024877.t.cds1"/>
    <property type="gene ID" value="SIN_1024877"/>
</dbReference>
<dbReference type="Proteomes" id="UP000504604">
    <property type="component" value="Linkage group LG11"/>
</dbReference>
<dbReference type="GO" id="GO:0009451">
    <property type="term" value="P:RNA modification"/>
    <property type="evidence" value="ECO:0007669"/>
    <property type="project" value="InterPro"/>
</dbReference>
<evidence type="ECO:0000313" key="4">
    <source>
        <dbReference type="RefSeq" id="XP_011093560.1"/>
    </source>
</evidence>
<name>A0A6I9U839_SESIN</name>
<dbReference type="Pfam" id="PF13041">
    <property type="entry name" value="PPR_2"/>
    <property type="match status" value="2"/>
</dbReference>
<dbReference type="RefSeq" id="XP_011093560.1">
    <property type="nucleotide sequence ID" value="XM_011095258.2"/>
</dbReference>
<feature type="repeat" description="PPR" evidence="2">
    <location>
        <begin position="308"/>
        <end position="342"/>
    </location>
</feature>
<dbReference type="AlphaFoldDB" id="A0A6I9U839"/>
<sequence length="537" mass="60263">MIERADEHRTDISSLTQRCSTLNQLKQIHGYLLKLPFRNFAALTSLLSFAVASTNPAFFCYAEAIFRNLRRRTTFLYNTMIRGYVQSNKPIEAILCYKDMLNDRLIRNNYTFTPLVKACSMILPDFRLMGLLVHGHVIKLGFCPDLFIASALIEFYALNLDMGTAEELFGEIPVRDVVLWTTMVDGYGKMGDVEKARALFDEMPERNVISWSTIMAAYSRKSDFREVLCLYRTMEESGLKPNEAVLVSALTACAHLGALAQGLWIHSYAEKCKYSSNPILATALVDMYLKCGCMKLALTVFDQMHDKDSQAWNAIISGLALNGDAMKSLELFDDMVLSGMQPTEATFVAILTACTHAKLLDKGLSLFENMGKIYKIQAKIEHYACVVDLLARSGKLEEAEKFIDEKMGGIDEGDANVWGALLGACRVYGKVETGNRLWRKLAKKGVDDYGIHVLAYNMFREAGWDAEAKSVRRLIQKKQLKKKPGCSAIEVNGIVEEFVAGDVSHPQADDIYRILYSLLCDVSRSITLHEYDETSST</sequence>
<dbReference type="InterPro" id="IPR002885">
    <property type="entry name" value="PPR_rpt"/>
</dbReference>
<dbReference type="GO" id="GO:0003723">
    <property type="term" value="F:RNA binding"/>
    <property type="evidence" value="ECO:0007669"/>
    <property type="project" value="InterPro"/>
</dbReference>